<protein>
    <submittedName>
        <fullName evidence="2">Uncharacterized protein</fullName>
    </submittedName>
</protein>
<feature type="transmembrane region" description="Helical" evidence="1">
    <location>
        <begin position="142"/>
        <end position="160"/>
    </location>
</feature>
<keyword evidence="1" id="KW-0812">Transmembrane</keyword>
<sequence length="218" mass="25004">MSAINEKHLEFIQGVINRHNSNSFKIKGWAITITSAIFALTGTIKEPYLCFIAIGPIIMFWILDSMFLANERCFVSLYSCVAKGNKIKIPKEQLKKKIRKVLDNDPTITAKEYSVTDYSMNFVQFKELKRNNWISVIGSYTIRWFYLVLILLTLITFYGLKTLNKTEEAKPLNINATITNSKNFNINPIDVNATIISSDTLKIKEISKPIKINKLKKK</sequence>
<proteinExistence type="predicted"/>
<dbReference type="RefSeq" id="WP_101902157.1">
    <property type="nucleotide sequence ID" value="NZ_OZ038524.1"/>
</dbReference>
<name>A0ABP1EKI4_9FLAO</name>
<dbReference type="Proteomes" id="UP001497514">
    <property type="component" value="Chromosome"/>
</dbReference>
<evidence type="ECO:0000256" key="1">
    <source>
        <dbReference type="SAM" id="Phobius"/>
    </source>
</evidence>
<organism evidence="2 3">
    <name type="scientific">Tenacibaculum dicentrarchi</name>
    <dbReference type="NCBI Taxonomy" id="669041"/>
    <lineage>
        <taxon>Bacteria</taxon>
        <taxon>Pseudomonadati</taxon>
        <taxon>Bacteroidota</taxon>
        <taxon>Flavobacteriia</taxon>
        <taxon>Flavobacteriales</taxon>
        <taxon>Flavobacteriaceae</taxon>
        <taxon>Tenacibaculum</taxon>
    </lineage>
</organism>
<keyword evidence="1" id="KW-0472">Membrane</keyword>
<evidence type="ECO:0000313" key="2">
    <source>
        <dbReference type="EMBL" id="CAL2083472.1"/>
    </source>
</evidence>
<reference evidence="2 3" key="1">
    <citation type="submission" date="2024-05" db="EMBL/GenBank/DDBJ databases">
        <authorList>
            <person name="Duchaud E."/>
        </authorList>
    </citation>
    <scope>NUCLEOTIDE SEQUENCE [LARGE SCALE GENOMIC DNA]</scope>
    <source>
        <strain evidence="2">Ena-SAMPLE-TAB-13-05-2024-13:56:06:370-140309</strain>
    </source>
</reference>
<gene>
    <name evidence="2" type="ORF">TD3509T_1542</name>
</gene>
<evidence type="ECO:0000313" key="3">
    <source>
        <dbReference type="Proteomes" id="UP001497514"/>
    </source>
</evidence>
<keyword evidence="3" id="KW-1185">Reference proteome</keyword>
<dbReference type="EMBL" id="OZ038524">
    <property type="protein sequence ID" value="CAL2083472.1"/>
    <property type="molecule type" value="Genomic_DNA"/>
</dbReference>
<accession>A0ABP1EKI4</accession>
<feature type="transmembrane region" description="Helical" evidence="1">
    <location>
        <begin position="48"/>
        <end position="69"/>
    </location>
</feature>
<keyword evidence="1" id="KW-1133">Transmembrane helix</keyword>